<protein>
    <recommendedName>
        <fullName evidence="3">Ig-like domain-containing protein</fullName>
    </recommendedName>
</protein>
<keyword evidence="2" id="KW-1185">Reference proteome</keyword>
<sequence>MDNEPPPVEQSGDGFLNFTSIRRDHVGWYKCTARHLFSEYSSIGYYLNIVYDSPELEMPADEISSPVGGSGVVTVPGAGAGAGVGVGEVEVTLGGALQLECPAGVSGCWSRLGSRGHLEPVGPGPGLTIDRILYQEAGEAPKFVSGIGEILQPS</sequence>
<dbReference type="Proteomes" id="UP001152759">
    <property type="component" value="Chromosome 1"/>
</dbReference>
<evidence type="ECO:0008006" key="3">
    <source>
        <dbReference type="Google" id="ProtNLM"/>
    </source>
</evidence>
<reference evidence="1" key="1">
    <citation type="submission" date="2021-12" db="EMBL/GenBank/DDBJ databases">
        <authorList>
            <person name="King R."/>
        </authorList>
    </citation>
    <scope>NUCLEOTIDE SEQUENCE</scope>
</reference>
<proteinExistence type="predicted"/>
<evidence type="ECO:0000313" key="2">
    <source>
        <dbReference type="Proteomes" id="UP001152759"/>
    </source>
</evidence>
<dbReference type="EMBL" id="OU963862">
    <property type="protein sequence ID" value="CAH0380845.1"/>
    <property type="molecule type" value="Genomic_DNA"/>
</dbReference>
<name>A0A9P0EVI7_BEMTA</name>
<gene>
    <name evidence="1" type="ORF">BEMITA_LOCUS555</name>
</gene>
<evidence type="ECO:0000313" key="1">
    <source>
        <dbReference type="EMBL" id="CAH0380845.1"/>
    </source>
</evidence>
<dbReference type="AlphaFoldDB" id="A0A9P0EVI7"/>
<accession>A0A9P0EVI7</accession>
<organism evidence="1 2">
    <name type="scientific">Bemisia tabaci</name>
    <name type="common">Sweetpotato whitefly</name>
    <name type="synonym">Aleurodes tabaci</name>
    <dbReference type="NCBI Taxonomy" id="7038"/>
    <lineage>
        <taxon>Eukaryota</taxon>
        <taxon>Metazoa</taxon>
        <taxon>Ecdysozoa</taxon>
        <taxon>Arthropoda</taxon>
        <taxon>Hexapoda</taxon>
        <taxon>Insecta</taxon>
        <taxon>Pterygota</taxon>
        <taxon>Neoptera</taxon>
        <taxon>Paraneoptera</taxon>
        <taxon>Hemiptera</taxon>
        <taxon>Sternorrhyncha</taxon>
        <taxon>Aleyrodoidea</taxon>
        <taxon>Aleyrodidae</taxon>
        <taxon>Aleyrodinae</taxon>
        <taxon>Bemisia</taxon>
    </lineage>
</organism>